<organism evidence="3 4">
    <name type="scientific">Dulcicalothrix desertica PCC 7102</name>
    <dbReference type="NCBI Taxonomy" id="232991"/>
    <lineage>
        <taxon>Bacteria</taxon>
        <taxon>Bacillati</taxon>
        <taxon>Cyanobacteriota</taxon>
        <taxon>Cyanophyceae</taxon>
        <taxon>Nostocales</taxon>
        <taxon>Calotrichaceae</taxon>
        <taxon>Dulcicalothrix</taxon>
    </lineage>
</organism>
<keyword evidence="2" id="KW-0067">ATP-binding</keyword>
<evidence type="ECO:0000313" key="3">
    <source>
        <dbReference type="EMBL" id="RUT09596.1"/>
    </source>
</evidence>
<dbReference type="RefSeq" id="WP_127077821.1">
    <property type="nucleotide sequence ID" value="NZ_RSCL01000001.1"/>
</dbReference>
<dbReference type="AlphaFoldDB" id="A0A433VU14"/>
<dbReference type="GO" id="GO:0051782">
    <property type="term" value="P:negative regulation of cell division"/>
    <property type="evidence" value="ECO:0007669"/>
    <property type="project" value="TreeGrafter"/>
</dbReference>
<evidence type="ECO:0000256" key="2">
    <source>
        <dbReference type="ARBA" id="ARBA00022840"/>
    </source>
</evidence>
<dbReference type="Gene3D" id="3.40.50.300">
    <property type="entry name" value="P-loop containing nucleotide triphosphate hydrolases"/>
    <property type="match status" value="1"/>
</dbReference>
<gene>
    <name evidence="3" type="ORF">DSM106972_000900</name>
</gene>
<reference evidence="3" key="1">
    <citation type="submission" date="2018-12" db="EMBL/GenBank/DDBJ databases">
        <authorList>
            <person name="Will S."/>
            <person name="Neumann-Schaal M."/>
            <person name="Henke P."/>
        </authorList>
    </citation>
    <scope>NUCLEOTIDE SEQUENCE</scope>
    <source>
        <strain evidence="3">PCC 7102</strain>
    </source>
</reference>
<sequence>MKNLRLLTWLDVRRTICRKTNYGTKLPEGVARMDSFSNALEIGLDSDKNIDSVKSTLKEWFGDSYQENQSIIQLDLGNESLSVEFSPGEQLRIKDKYIRPFWDEITYIDANSAIKLPEPYRENPNLLAFYSFNDGVEKTVNLVAYLLALLDKAKQLDNQIKVLVIDAALNTPGLTYWNINETDKSSISYINFLELVHYSPVDEEQTLLFIAQELQNSSKQEGKSTVYFLPAYINDEQLLDIEILPEHIITYPNKGWELGDYIHKLGQAVGADYVLIDLGSGLNKISSPILLDTRFQRFLVTTINEPSVAGTALCLSQMKKVAPKTSNNDKYYDPSVILSMLTPEIIASPAYKEVLQRFQSAYIQSEQQNNSTMLEIAETYLAPELLYIDNWEDASSKLASTSILENAANWANKQVDFNKIILENLDPVVIEKLQVRATRQGRNLLEELKVIVEEALQEETISLESK</sequence>
<dbReference type="SUPFAM" id="SSF47598">
    <property type="entry name" value="Ribbon-helix-helix"/>
    <property type="match status" value="1"/>
</dbReference>
<dbReference type="InterPro" id="IPR050625">
    <property type="entry name" value="ParA/MinD_ATPase"/>
</dbReference>
<dbReference type="EMBL" id="RSCL01000001">
    <property type="protein sequence ID" value="RUT09596.1"/>
    <property type="molecule type" value="Genomic_DNA"/>
</dbReference>
<dbReference type="PANTHER" id="PTHR43384">
    <property type="entry name" value="SEPTUM SITE-DETERMINING PROTEIN MIND HOMOLOG, CHLOROPLASTIC-RELATED"/>
    <property type="match status" value="1"/>
</dbReference>
<dbReference type="GO" id="GO:0009898">
    <property type="term" value="C:cytoplasmic side of plasma membrane"/>
    <property type="evidence" value="ECO:0007669"/>
    <property type="project" value="TreeGrafter"/>
</dbReference>
<dbReference type="InterPro" id="IPR027417">
    <property type="entry name" value="P-loop_NTPase"/>
</dbReference>
<keyword evidence="1" id="KW-0547">Nucleotide-binding</keyword>
<proteinExistence type="predicted"/>
<dbReference type="NCBIfam" id="NF047398">
    <property type="entry name" value="AAA_KGGVGR"/>
    <property type="match status" value="1"/>
</dbReference>
<dbReference type="OrthoDB" id="580767at2"/>
<keyword evidence="4" id="KW-1185">Reference proteome</keyword>
<name>A0A433VU14_9CYAN</name>
<evidence type="ECO:0000256" key="1">
    <source>
        <dbReference type="ARBA" id="ARBA00022741"/>
    </source>
</evidence>
<accession>A0A433VU14</accession>
<dbReference type="GO" id="GO:0016887">
    <property type="term" value="F:ATP hydrolysis activity"/>
    <property type="evidence" value="ECO:0007669"/>
    <property type="project" value="TreeGrafter"/>
</dbReference>
<dbReference type="PANTHER" id="PTHR43384:SF6">
    <property type="entry name" value="SEPTUM SITE-DETERMINING PROTEIN MIND HOMOLOG, CHLOROPLASTIC"/>
    <property type="match status" value="1"/>
</dbReference>
<dbReference type="Proteomes" id="UP000271624">
    <property type="component" value="Unassembled WGS sequence"/>
</dbReference>
<dbReference type="GO" id="GO:0006355">
    <property type="term" value="P:regulation of DNA-templated transcription"/>
    <property type="evidence" value="ECO:0007669"/>
    <property type="project" value="InterPro"/>
</dbReference>
<protein>
    <submittedName>
        <fullName evidence="3">Uncharacterized protein</fullName>
    </submittedName>
</protein>
<dbReference type="GO" id="GO:0005829">
    <property type="term" value="C:cytosol"/>
    <property type="evidence" value="ECO:0007669"/>
    <property type="project" value="TreeGrafter"/>
</dbReference>
<evidence type="ECO:0000313" key="4">
    <source>
        <dbReference type="Proteomes" id="UP000271624"/>
    </source>
</evidence>
<dbReference type="GO" id="GO:0005524">
    <property type="term" value="F:ATP binding"/>
    <property type="evidence" value="ECO:0007669"/>
    <property type="project" value="UniProtKB-KW"/>
</dbReference>
<reference evidence="3" key="2">
    <citation type="journal article" date="2019" name="Genome Biol. Evol.">
        <title>Day and night: Metabolic profiles and evolutionary relationships of six axenic non-marine cyanobacteria.</title>
        <authorList>
            <person name="Will S.E."/>
            <person name="Henke P."/>
            <person name="Boedeker C."/>
            <person name="Huang S."/>
            <person name="Brinkmann H."/>
            <person name="Rohde M."/>
            <person name="Jarek M."/>
            <person name="Friedl T."/>
            <person name="Seufert S."/>
            <person name="Schumacher M."/>
            <person name="Overmann J."/>
            <person name="Neumann-Schaal M."/>
            <person name="Petersen J."/>
        </authorList>
    </citation>
    <scope>NUCLEOTIDE SEQUENCE [LARGE SCALE GENOMIC DNA]</scope>
    <source>
        <strain evidence="3">PCC 7102</strain>
    </source>
</reference>
<comment type="caution">
    <text evidence="3">The sequence shown here is derived from an EMBL/GenBank/DDBJ whole genome shotgun (WGS) entry which is preliminary data.</text>
</comment>
<dbReference type="InterPro" id="IPR010985">
    <property type="entry name" value="Ribbon_hlx_hlx"/>
</dbReference>